<feature type="domain" description="A-factor biosynthesis hotdog" evidence="1">
    <location>
        <begin position="201"/>
        <end position="306"/>
    </location>
</feature>
<dbReference type="NCBIfam" id="NF041195">
    <property type="entry name" value="ScbA_BarX_GamBu"/>
    <property type="match status" value="1"/>
</dbReference>
<reference evidence="2" key="2">
    <citation type="submission" date="2020-09" db="EMBL/GenBank/DDBJ databases">
        <authorList>
            <person name="Sun Q."/>
            <person name="Ohkuma M."/>
        </authorList>
    </citation>
    <scope>NUCLEOTIDE SEQUENCE</scope>
    <source>
        <strain evidence="2">JCM 4059</strain>
    </source>
</reference>
<evidence type="ECO:0000259" key="1">
    <source>
        <dbReference type="Pfam" id="PF03756"/>
    </source>
</evidence>
<dbReference type="InterPro" id="IPR029069">
    <property type="entry name" value="HotDog_dom_sf"/>
</dbReference>
<organism evidence="2 3">
    <name type="scientific">Streptomyces mashuensis</name>
    <dbReference type="NCBI Taxonomy" id="33904"/>
    <lineage>
        <taxon>Bacteria</taxon>
        <taxon>Bacillati</taxon>
        <taxon>Actinomycetota</taxon>
        <taxon>Actinomycetes</taxon>
        <taxon>Kitasatosporales</taxon>
        <taxon>Streptomycetaceae</taxon>
        <taxon>Streptomyces</taxon>
    </lineage>
</organism>
<dbReference type="GO" id="GO:0016740">
    <property type="term" value="F:transferase activity"/>
    <property type="evidence" value="ECO:0007669"/>
    <property type="project" value="InterPro"/>
</dbReference>
<keyword evidence="3" id="KW-1185">Reference proteome</keyword>
<proteinExistence type="predicted"/>
<dbReference type="AlphaFoldDB" id="A0A919EBX6"/>
<dbReference type="Proteomes" id="UP000638313">
    <property type="component" value="Unassembled WGS sequence"/>
</dbReference>
<name>A0A919EBX6_9ACTN</name>
<feature type="domain" description="A-factor biosynthesis hotdog" evidence="1">
    <location>
        <begin position="33"/>
        <end position="165"/>
    </location>
</feature>
<sequence length="320" mass="34390">MSHTLLAPSTIGVVESSPEMSTIRRRRPVPRELVHLSSDDAVHCTGWSRLDPTTYLVTAEWPAGTSTEVPGCGTRHESLVTAQTVRQAGLLLAHAEFGAPLPHAVLLRTFAFSFDAGRPVVTGARAALDIMVSCTETERRGNRTTGLHLDMTVLRDGHVFGTAATGFSWIPPVVYRRLRGDHAEPVRVQPPLPAPVPPASVGRATAPEVVLAPTGEPLRWLLRGDFTNTTLYDHAVDHQPGLVLIEAAHQAARLATAPGTFLPASVSATFDRYVEFDRPCTVEARVSGGTRTTTVHVTGHQDGQQAFTTVLTGPSRGCLR</sequence>
<dbReference type="Pfam" id="PF03756">
    <property type="entry name" value="AfsA"/>
    <property type="match status" value="2"/>
</dbReference>
<dbReference type="SUPFAM" id="SSF54637">
    <property type="entry name" value="Thioesterase/thiol ester dehydrase-isomerase"/>
    <property type="match status" value="1"/>
</dbReference>
<accession>A0A919EBX6</accession>
<gene>
    <name evidence="2" type="ORF">GCM10010218_16860</name>
</gene>
<dbReference type="InterPro" id="IPR005509">
    <property type="entry name" value="AfsA_hotdog_dom"/>
</dbReference>
<dbReference type="InterPro" id="IPR047757">
    <property type="entry name" value="AfsA-like"/>
</dbReference>
<protein>
    <submittedName>
        <fullName evidence="2">Adhesin</fullName>
    </submittedName>
</protein>
<reference evidence="2" key="1">
    <citation type="journal article" date="2014" name="Int. J. Syst. Evol. Microbiol.">
        <title>Complete genome sequence of Corynebacterium casei LMG S-19264T (=DSM 44701T), isolated from a smear-ripened cheese.</title>
        <authorList>
            <consortium name="US DOE Joint Genome Institute (JGI-PGF)"/>
            <person name="Walter F."/>
            <person name="Albersmeier A."/>
            <person name="Kalinowski J."/>
            <person name="Ruckert C."/>
        </authorList>
    </citation>
    <scope>NUCLEOTIDE SEQUENCE</scope>
    <source>
        <strain evidence="2">JCM 4059</strain>
    </source>
</reference>
<evidence type="ECO:0000313" key="3">
    <source>
        <dbReference type="Proteomes" id="UP000638313"/>
    </source>
</evidence>
<dbReference type="EMBL" id="BNBD01000002">
    <property type="protein sequence ID" value="GHF36029.1"/>
    <property type="molecule type" value="Genomic_DNA"/>
</dbReference>
<evidence type="ECO:0000313" key="2">
    <source>
        <dbReference type="EMBL" id="GHF36029.1"/>
    </source>
</evidence>
<dbReference type="RefSeq" id="WP_190128784.1">
    <property type="nucleotide sequence ID" value="NZ_BNBD01000002.1"/>
</dbReference>
<comment type="caution">
    <text evidence="2">The sequence shown here is derived from an EMBL/GenBank/DDBJ whole genome shotgun (WGS) entry which is preliminary data.</text>
</comment>